<dbReference type="KEGG" id="ruf:TH63_13345"/>
<feature type="domain" description="Metallo-beta-lactamase" evidence="1">
    <location>
        <begin position="17"/>
        <end position="207"/>
    </location>
</feature>
<dbReference type="PATRIC" id="fig|1379910.4.peg.2898"/>
<reference evidence="2 3" key="1">
    <citation type="submission" date="2015-01" db="EMBL/GenBank/DDBJ databases">
        <title>Rufibacter sp./DG31D/ whole genome sequencing.</title>
        <authorList>
            <person name="Kim M.K."/>
            <person name="Srinivasan S."/>
            <person name="Lee J.-J."/>
        </authorList>
    </citation>
    <scope>NUCLEOTIDE SEQUENCE [LARGE SCALE GENOMIC DNA]</scope>
    <source>
        <strain evidence="2 3">DG31D</strain>
    </source>
</reference>
<dbReference type="Proteomes" id="UP000036458">
    <property type="component" value="Chromosome"/>
</dbReference>
<organism evidence="2 3">
    <name type="scientific">Rufibacter radiotolerans</name>
    <dbReference type="NCBI Taxonomy" id="1379910"/>
    <lineage>
        <taxon>Bacteria</taxon>
        <taxon>Pseudomonadati</taxon>
        <taxon>Bacteroidota</taxon>
        <taxon>Cytophagia</taxon>
        <taxon>Cytophagales</taxon>
        <taxon>Hymenobacteraceae</taxon>
        <taxon>Rufibacter</taxon>
    </lineage>
</organism>
<evidence type="ECO:0000313" key="2">
    <source>
        <dbReference type="EMBL" id="AKQ46385.1"/>
    </source>
</evidence>
<dbReference type="GO" id="GO:0042781">
    <property type="term" value="F:3'-tRNA processing endoribonuclease activity"/>
    <property type="evidence" value="ECO:0007669"/>
    <property type="project" value="TreeGrafter"/>
</dbReference>
<keyword evidence="3" id="KW-1185">Reference proteome</keyword>
<dbReference type="InterPro" id="IPR001279">
    <property type="entry name" value="Metallo-B-lactamas"/>
</dbReference>
<dbReference type="RefSeq" id="WP_048921377.1">
    <property type="nucleotide sequence ID" value="NZ_CP010777.1"/>
</dbReference>
<proteinExistence type="predicted"/>
<name>A0A0H4VKQ5_9BACT</name>
<dbReference type="PANTHER" id="PTHR46018:SF2">
    <property type="entry name" value="ZINC PHOSPHODIESTERASE ELAC PROTEIN 1"/>
    <property type="match status" value="1"/>
</dbReference>
<dbReference type="SMART" id="SM00849">
    <property type="entry name" value="Lactamase_B"/>
    <property type="match status" value="1"/>
</dbReference>
<gene>
    <name evidence="2" type="ORF">TH63_13345</name>
</gene>
<accession>A0A0H4VKQ5</accession>
<evidence type="ECO:0000313" key="3">
    <source>
        <dbReference type="Proteomes" id="UP000036458"/>
    </source>
</evidence>
<dbReference type="Pfam" id="PF23023">
    <property type="entry name" value="Anti-Pycsar_Apyc1"/>
    <property type="match status" value="1"/>
</dbReference>
<protein>
    <submittedName>
        <fullName evidence="2">Beta-lactamase</fullName>
    </submittedName>
</protein>
<dbReference type="STRING" id="1379910.TH63_13345"/>
<dbReference type="Gene3D" id="3.60.15.10">
    <property type="entry name" value="Ribonuclease Z/Hydroxyacylglutathione hydrolase-like"/>
    <property type="match status" value="1"/>
</dbReference>
<dbReference type="SUPFAM" id="SSF56281">
    <property type="entry name" value="Metallo-hydrolase/oxidoreductase"/>
    <property type="match status" value="1"/>
</dbReference>
<dbReference type="OrthoDB" id="9800940at2"/>
<dbReference type="InterPro" id="IPR036866">
    <property type="entry name" value="RibonucZ/Hydroxyglut_hydro"/>
</dbReference>
<dbReference type="PANTHER" id="PTHR46018">
    <property type="entry name" value="ZINC PHOSPHODIESTERASE ELAC PROTEIN 1"/>
    <property type="match status" value="1"/>
</dbReference>
<sequence>MKLTFLGTGGAFDVAYGNSAALVELRGHTILLDCGFTVYPTLRQYSLTDQIEYILLTHLHNDHIGSLATLLLHRRYFNPDNRPTILYPDDDFRDEVYEFLRFQLQKPDKYVDFTPVSEFPGITALDTFGLHADQLQTYAYLFEDTTQRLVFSGDLAKPETLFALLRGMPPKATTVFHDISFSEENVTHTYYKRLIPLSRDYKIYGYHCNPEEAPQDNPFPLAYHQPELMLAAHMQVSAP</sequence>
<dbReference type="EMBL" id="CP010777">
    <property type="protein sequence ID" value="AKQ46385.1"/>
    <property type="molecule type" value="Genomic_DNA"/>
</dbReference>
<evidence type="ECO:0000259" key="1">
    <source>
        <dbReference type="SMART" id="SM00849"/>
    </source>
</evidence>
<dbReference type="AlphaFoldDB" id="A0A0H4VKQ5"/>